<name>A0A381ZBZ5_9ZZZZ</name>
<keyword evidence="3 5" id="KW-1133">Transmembrane helix</keyword>
<dbReference type="InterPro" id="IPR050307">
    <property type="entry name" value="Sterol_Desaturase_Related"/>
</dbReference>
<feature type="domain" description="Fatty acid hydroxylase" evidence="6">
    <location>
        <begin position="130"/>
        <end position="278"/>
    </location>
</feature>
<dbReference type="GO" id="GO:0005506">
    <property type="term" value="F:iron ion binding"/>
    <property type="evidence" value="ECO:0007669"/>
    <property type="project" value="InterPro"/>
</dbReference>
<dbReference type="GO" id="GO:0016020">
    <property type="term" value="C:membrane"/>
    <property type="evidence" value="ECO:0007669"/>
    <property type="project" value="UniProtKB-SubCell"/>
</dbReference>
<dbReference type="GO" id="GO:0016491">
    <property type="term" value="F:oxidoreductase activity"/>
    <property type="evidence" value="ECO:0007669"/>
    <property type="project" value="InterPro"/>
</dbReference>
<evidence type="ECO:0000256" key="5">
    <source>
        <dbReference type="SAM" id="Phobius"/>
    </source>
</evidence>
<dbReference type="Pfam" id="PF04116">
    <property type="entry name" value="FA_hydroxylase"/>
    <property type="match status" value="1"/>
</dbReference>
<dbReference type="PANTHER" id="PTHR11863">
    <property type="entry name" value="STEROL DESATURASE"/>
    <property type="match status" value="1"/>
</dbReference>
<dbReference type="InterPro" id="IPR006694">
    <property type="entry name" value="Fatty_acid_hydroxylase"/>
</dbReference>
<dbReference type="GO" id="GO:0008610">
    <property type="term" value="P:lipid biosynthetic process"/>
    <property type="evidence" value="ECO:0007669"/>
    <property type="project" value="InterPro"/>
</dbReference>
<accession>A0A381ZBZ5</accession>
<evidence type="ECO:0000259" key="6">
    <source>
        <dbReference type="Pfam" id="PF04116"/>
    </source>
</evidence>
<proteinExistence type="predicted"/>
<reference evidence="7" key="1">
    <citation type="submission" date="2018-05" db="EMBL/GenBank/DDBJ databases">
        <authorList>
            <person name="Lanie J.A."/>
            <person name="Ng W.-L."/>
            <person name="Kazmierczak K.M."/>
            <person name="Andrzejewski T.M."/>
            <person name="Davidsen T.M."/>
            <person name="Wayne K.J."/>
            <person name="Tettelin H."/>
            <person name="Glass J.I."/>
            <person name="Rusch D."/>
            <person name="Podicherti R."/>
            <person name="Tsui H.-C.T."/>
            <person name="Winkler M.E."/>
        </authorList>
    </citation>
    <scope>NUCLEOTIDE SEQUENCE</scope>
</reference>
<protein>
    <recommendedName>
        <fullName evidence="6">Fatty acid hydroxylase domain-containing protein</fullName>
    </recommendedName>
</protein>
<evidence type="ECO:0000256" key="2">
    <source>
        <dbReference type="ARBA" id="ARBA00022692"/>
    </source>
</evidence>
<gene>
    <name evidence="7" type="ORF">METZ01_LOCUS139594</name>
</gene>
<sequence length="333" mass="38457">MNIFIDGITRPAAYFINPAQRLFIPALLTSLLMAAGAYFYYQRKGRLGAGASISNMLAYLFPKRIWTHKSSVVDYEIIFFNSVLYLFLIAPFLVHFALMTDFVRTLWVSGFGEATQRNLSHTNILVIYTLAIFFIDDFFRFFQHWLFHKIPVMWAFHKVHHAAEVLTPFTNYRSHPCEEFIFHCRRVFSYGLITGTFLYFVGNNLSLLDIFYASTARIVFNHVGSNLRHSHIWISWGTVMEHVFISPAQHQIHHSVAPEHRDKNLGSALAIWDWMFGSLVVATEQKDLSLGIGDDQNKRFRSLWGALSSPFIDTGEMIVSFPQTLKRLTSARR</sequence>
<comment type="subcellular location">
    <subcellularLocation>
        <location evidence="1">Membrane</location>
    </subcellularLocation>
</comment>
<evidence type="ECO:0000256" key="1">
    <source>
        <dbReference type="ARBA" id="ARBA00004370"/>
    </source>
</evidence>
<evidence type="ECO:0000313" key="7">
    <source>
        <dbReference type="EMBL" id="SVA86740.1"/>
    </source>
</evidence>
<organism evidence="7">
    <name type="scientific">marine metagenome</name>
    <dbReference type="NCBI Taxonomy" id="408172"/>
    <lineage>
        <taxon>unclassified sequences</taxon>
        <taxon>metagenomes</taxon>
        <taxon>ecological metagenomes</taxon>
    </lineage>
</organism>
<dbReference type="AlphaFoldDB" id="A0A381ZBZ5"/>
<feature type="transmembrane region" description="Helical" evidence="5">
    <location>
        <begin position="21"/>
        <end position="41"/>
    </location>
</feature>
<evidence type="ECO:0000256" key="3">
    <source>
        <dbReference type="ARBA" id="ARBA00022989"/>
    </source>
</evidence>
<keyword evidence="2 5" id="KW-0812">Transmembrane</keyword>
<keyword evidence="4 5" id="KW-0472">Membrane</keyword>
<feature type="transmembrane region" description="Helical" evidence="5">
    <location>
        <begin position="119"/>
        <end position="139"/>
    </location>
</feature>
<evidence type="ECO:0000256" key="4">
    <source>
        <dbReference type="ARBA" id="ARBA00023136"/>
    </source>
</evidence>
<feature type="transmembrane region" description="Helical" evidence="5">
    <location>
        <begin position="78"/>
        <end position="99"/>
    </location>
</feature>
<dbReference type="EMBL" id="UINC01020718">
    <property type="protein sequence ID" value="SVA86740.1"/>
    <property type="molecule type" value="Genomic_DNA"/>
</dbReference>